<name>A0A8C8SS24_9SAUR</name>
<keyword evidence="4" id="KW-0325">Glycoprotein</keyword>
<dbReference type="SUPFAM" id="SSF50814">
    <property type="entry name" value="Lipocalins"/>
    <property type="match status" value="1"/>
</dbReference>
<sequence length="198" mass="22039">MALVGTVIFLGLAHLLSAKPLDCEPLVPEIIDNATISKLLGKWFYIGGASQHPDTVQELESIKNAYFFLYPSNVQQDELLLTEIMRVKDKCVVDNSSSISVTRNTSTLTKKGTNESSIAQLIKSSSEDVMILHHIHGNYTGLTISARTHNASTEQLEEFKIQVACLGLKEEETFYTTPKDLCPMEEERDVEVLEPPLE</sequence>
<evidence type="ECO:0008006" key="8">
    <source>
        <dbReference type="Google" id="ProtNLM"/>
    </source>
</evidence>
<evidence type="ECO:0000256" key="1">
    <source>
        <dbReference type="ARBA" id="ARBA00004613"/>
    </source>
</evidence>
<dbReference type="AlphaFoldDB" id="A0A8C8SS24"/>
<keyword evidence="7" id="KW-1185">Reference proteome</keyword>
<evidence type="ECO:0000256" key="5">
    <source>
        <dbReference type="SAM" id="SignalP"/>
    </source>
</evidence>
<dbReference type="Pfam" id="PF11032">
    <property type="entry name" value="ApoM"/>
    <property type="match status" value="1"/>
</dbReference>
<protein>
    <recommendedName>
        <fullName evidence="8">Apolipoprotein M</fullName>
    </recommendedName>
</protein>
<evidence type="ECO:0000313" key="7">
    <source>
        <dbReference type="Proteomes" id="UP000694393"/>
    </source>
</evidence>
<dbReference type="Gene3D" id="2.40.128.20">
    <property type="match status" value="1"/>
</dbReference>
<evidence type="ECO:0000256" key="4">
    <source>
        <dbReference type="ARBA" id="ARBA00023180"/>
    </source>
</evidence>
<keyword evidence="3 5" id="KW-0732">Signal</keyword>
<organism evidence="6 7">
    <name type="scientific">Pelusios castaneus</name>
    <name type="common">West African mud turtle</name>
    <dbReference type="NCBI Taxonomy" id="367368"/>
    <lineage>
        <taxon>Eukaryota</taxon>
        <taxon>Metazoa</taxon>
        <taxon>Chordata</taxon>
        <taxon>Craniata</taxon>
        <taxon>Vertebrata</taxon>
        <taxon>Euteleostomi</taxon>
        <taxon>Archelosauria</taxon>
        <taxon>Testudinata</taxon>
        <taxon>Testudines</taxon>
        <taxon>Pleurodira</taxon>
        <taxon>Pelomedusidae</taxon>
        <taxon>Pelusios</taxon>
    </lineage>
</organism>
<dbReference type="InterPro" id="IPR022734">
    <property type="entry name" value="ApoM"/>
</dbReference>
<dbReference type="InterPro" id="IPR012674">
    <property type="entry name" value="Calycin"/>
</dbReference>
<evidence type="ECO:0000256" key="2">
    <source>
        <dbReference type="ARBA" id="ARBA00022525"/>
    </source>
</evidence>
<dbReference type="GO" id="GO:0005615">
    <property type="term" value="C:extracellular space"/>
    <property type="evidence" value="ECO:0007669"/>
    <property type="project" value="TreeGrafter"/>
</dbReference>
<dbReference type="Ensembl" id="ENSPCET00000023732.1">
    <property type="protein sequence ID" value="ENSPCEP00000022967.1"/>
    <property type="gene ID" value="ENSPCEG00000017502.1"/>
</dbReference>
<dbReference type="Proteomes" id="UP000694393">
    <property type="component" value="Unplaced"/>
</dbReference>
<evidence type="ECO:0000256" key="3">
    <source>
        <dbReference type="ARBA" id="ARBA00022729"/>
    </source>
</evidence>
<feature type="chain" id="PRO_5034861869" description="Apolipoprotein M" evidence="5">
    <location>
        <begin position="19"/>
        <end position="198"/>
    </location>
</feature>
<dbReference type="PANTHER" id="PTHR11967:SF2">
    <property type="entry name" value="ALPHA-1-ACID GLYCOPROTEIN 1"/>
    <property type="match status" value="1"/>
</dbReference>
<keyword evidence="2" id="KW-0964">Secreted</keyword>
<reference evidence="6" key="2">
    <citation type="submission" date="2025-09" db="UniProtKB">
        <authorList>
            <consortium name="Ensembl"/>
        </authorList>
    </citation>
    <scope>IDENTIFICATION</scope>
</reference>
<comment type="subcellular location">
    <subcellularLocation>
        <location evidence="1">Secreted</location>
    </subcellularLocation>
</comment>
<evidence type="ECO:0000313" key="6">
    <source>
        <dbReference type="Ensembl" id="ENSPCEP00000022967.1"/>
    </source>
</evidence>
<proteinExistence type="predicted"/>
<dbReference type="PANTHER" id="PTHR11967">
    <property type="entry name" value="ALPHA-1-ACID GLYCOPROTEIN"/>
    <property type="match status" value="1"/>
</dbReference>
<accession>A0A8C8SS24</accession>
<reference evidence="6" key="1">
    <citation type="submission" date="2025-08" db="UniProtKB">
        <authorList>
            <consortium name="Ensembl"/>
        </authorList>
    </citation>
    <scope>IDENTIFICATION</scope>
</reference>
<feature type="signal peptide" evidence="5">
    <location>
        <begin position="1"/>
        <end position="18"/>
    </location>
</feature>